<dbReference type="PANTHER" id="PTHR30069:SF39">
    <property type="entry name" value="BLL6183 PROTEIN"/>
    <property type="match status" value="1"/>
</dbReference>
<evidence type="ECO:0000256" key="3">
    <source>
        <dbReference type="ARBA" id="ARBA00022452"/>
    </source>
</evidence>
<feature type="chain" id="PRO_5022983589" evidence="12">
    <location>
        <begin position="34"/>
        <end position="821"/>
    </location>
</feature>
<dbReference type="InterPro" id="IPR010917">
    <property type="entry name" value="TonB_rcpt_CS"/>
</dbReference>
<keyword evidence="16" id="KW-1185">Reference proteome</keyword>
<evidence type="ECO:0000256" key="10">
    <source>
        <dbReference type="PROSITE-ProRule" id="PRU10144"/>
    </source>
</evidence>
<dbReference type="InterPro" id="IPR000531">
    <property type="entry name" value="Beta-barrel_TonB"/>
</dbReference>
<dbReference type="PROSITE" id="PS52016">
    <property type="entry name" value="TONB_DEPENDENT_REC_3"/>
    <property type="match status" value="1"/>
</dbReference>
<dbReference type="PROSITE" id="PS01156">
    <property type="entry name" value="TONB_DEPENDENT_REC_2"/>
    <property type="match status" value="1"/>
</dbReference>
<keyword evidence="7 9" id="KW-0472">Membrane</keyword>
<dbReference type="Gene3D" id="2.40.170.20">
    <property type="entry name" value="TonB-dependent receptor, beta-barrel domain"/>
    <property type="match status" value="1"/>
</dbReference>
<evidence type="ECO:0000256" key="8">
    <source>
        <dbReference type="ARBA" id="ARBA00023237"/>
    </source>
</evidence>
<evidence type="ECO:0000256" key="11">
    <source>
        <dbReference type="RuleBase" id="RU003357"/>
    </source>
</evidence>
<evidence type="ECO:0000313" key="15">
    <source>
        <dbReference type="EMBL" id="TYL98707.1"/>
    </source>
</evidence>
<evidence type="ECO:0000256" key="7">
    <source>
        <dbReference type="ARBA" id="ARBA00023136"/>
    </source>
</evidence>
<organism evidence="15 16">
    <name type="scientific">Bradyrhizobium rifense</name>
    <dbReference type="NCBI Taxonomy" id="515499"/>
    <lineage>
        <taxon>Bacteria</taxon>
        <taxon>Pseudomonadati</taxon>
        <taxon>Pseudomonadota</taxon>
        <taxon>Alphaproteobacteria</taxon>
        <taxon>Hyphomicrobiales</taxon>
        <taxon>Nitrobacteraceae</taxon>
        <taxon>Bradyrhizobium</taxon>
    </lineage>
</organism>
<evidence type="ECO:0000256" key="2">
    <source>
        <dbReference type="ARBA" id="ARBA00022448"/>
    </source>
</evidence>
<dbReference type="InterPro" id="IPR012910">
    <property type="entry name" value="Plug_dom"/>
</dbReference>
<dbReference type="OrthoDB" id="8428213at2"/>
<evidence type="ECO:0000259" key="14">
    <source>
        <dbReference type="Pfam" id="PF07715"/>
    </source>
</evidence>
<dbReference type="Gene3D" id="2.170.130.10">
    <property type="entry name" value="TonB-dependent receptor, plug domain"/>
    <property type="match status" value="1"/>
</dbReference>
<evidence type="ECO:0000256" key="1">
    <source>
        <dbReference type="ARBA" id="ARBA00004571"/>
    </source>
</evidence>
<keyword evidence="6 11" id="KW-0798">TonB box</keyword>
<evidence type="ECO:0000256" key="5">
    <source>
        <dbReference type="ARBA" id="ARBA00022729"/>
    </source>
</evidence>
<dbReference type="PANTHER" id="PTHR30069">
    <property type="entry name" value="TONB-DEPENDENT OUTER MEMBRANE RECEPTOR"/>
    <property type="match status" value="1"/>
</dbReference>
<accession>A0A5D3KLC6</accession>
<dbReference type="AlphaFoldDB" id="A0A5D3KLC6"/>
<evidence type="ECO:0000256" key="12">
    <source>
        <dbReference type="SAM" id="SignalP"/>
    </source>
</evidence>
<dbReference type="Proteomes" id="UP000324758">
    <property type="component" value="Unassembled WGS sequence"/>
</dbReference>
<evidence type="ECO:0000256" key="4">
    <source>
        <dbReference type="ARBA" id="ARBA00022692"/>
    </source>
</evidence>
<dbReference type="SUPFAM" id="SSF56935">
    <property type="entry name" value="Porins"/>
    <property type="match status" value="1"/>
</dbReference>
<sequence>MGMRKLGHMRRLLMASVSTGLVSGLCFGTNARAAQDEETNVQNLPAVEVVAPQPAARRAPSRPVARTAASVGKPTAPRIYVYPTSPGASGSIDVDKIPASVNAVDPSQIKRTGSLNIGDALQQYVPGVNLSEVTGNPFQPNIEFRGYVASPLAGTPQGLAVYQNGVRINEAFSDSVNWDAIPTAAIRSATIVTNNPAFGLNALGGAVNLLMKDGFTYQGAEIDVMGGSFGRIQGSAQWGKKIDNNWAVYGAIEGAHDSGFRNFSASEIRRFYGDVGYRFEGNEFHVNMGVADNHLAGPSTVPIELLQNYWGATYTTPQTTTNKVGYVNLTGKVEATPTWTFEGTAHVRGFNQKTQDGNPTDAQPCADPTTLCFGDDSTPAFGLNGVQLANPFAAGTVLGEIDRTTTRSTSFGISGQATNSDRLLGHENRLVFGASYDASVTHFDASSELGTVGENYVVTGSGIFLGQSGNPTSIGPVSLRTVNQYQGLYALDTFNVTDAFAITGGGRFNAARVTLEDQLGTALNGDHTYNRFNPVIGGTYKITPELTAYAGYSEANRVPTPLELGCADPNNPCLIAAFLVSDPDLKQVVSKTVEAGFRGTKELAIGSLGWKIGGFRATNYDDILALPIAGLQGFGFFQNVGSTRRQGLEAEISLKSNEVQFHASYAFVDARFLDALDVASNSPTAVANGGIISIVPGNQIPAIPRHRIKAGIEYAVTDAWKVGGDALWVSSQYYVGDEANLETKLPGYAVFNLHTSYQVTKNLQIYGKVDNVFDNRYATYGTFFDTTALPNFANGGNNFNDPRSLSPARPRAFYAGARVTF</sequence>
<dbReference type="Pfam" id="PF00593">
    <property type="entry name" value="TonB_dep_Rec_b-barrel"/>
    <property type="match status" value="1"/>
</dbReference>
<dbReference type="GO" id="GO:0015344">
    <property type="term" value="F:siderophore uptake transmembrane transporter activity"/>
    <property type="evidence" value="ECO:0007669"/>
    <property type="project" value="TreeGrafter"/>
</dbReference>
<keyword evidence="2 9" id="KW-0813">Transport</keyword>
<dbReference type="Pfam" id="PF07715">
    <property type="entry name" value="Plug"/>
    <property type="match status" value="1"/>
</dbReference>
<dbReference type="InterPro" id="IPR039426">
    <property type="entry name" value="TonB-dep_rcpt-like"/>
</dbReference>
<evidence type="ECO:0000313" key="16">
    <source>
        <dbReference type="Proteomes" id="UP000324758"/>
    </source>
</evidence>
<protein>
    <submittedName>
        <fullName evidence="15">TonB-dependent receptor</fullName>
    </submittedName>
</protein>
<comment type="caution">
    <text evidence="15">The sequence shown here is derived from an EMBL/GenBank/DDBJ whole genome shotgun (WGS) entry which is preliminary data.</text>
</comment>
<feature type="domain" description="TonB-dependent receptor-like beta-barrel" evidence="13">
    <location>
        <begin position="410"/>
        <end position="772"/>
    </location>
</feature>
<feature type="signal peptide" evidence="12">
    <location>
        <begin position="1"/>
        <end position="33"/>
    </location>
</feature>
<reference evidence="15 16" key="1">
    <citation type="submission" date="2019-08" db="EMBL/GenBank/DDBJ databases">
        <title>Bradyrhizobium hipponensis sp. nov., a rhizobium isolated from a Lupinus angustifolius root nodule in Tunisia.</title>
        <authorList>
            <person name="Off K."/>
            <person name="Rejili M."/>
            <person name="Mars M."/>
            <person name="Brachmann A."/>
            <person name="Marin M."/>
        </authorList>
    </citation>
    <scope>NUCLEOTIDE SEQUENCE [LARGE SCALE GENOMIC DNA]</scope>
    <source>
        <strain evidence="15 16">CTAW71</strain>
    </source>
</reference>
<feature type="short sequence motif" description="TonB C-terminal box" evidence="10">
    <location>
        <begin position="804"/>
        <end position="821"/>
    </location>
</feature>
<proteinExistence type="inferred from homology"/>
<feature type="domain" description="TonB-dependent receptor plug" evidence="14">
    <location>
        <begin position="94"/>
        <end position="206"/>
    </location>
</feature>
<dbReference type="GO" id="GO:0009279">
    <property type="term" value="C:cell outer membrane"/>
    <property type="evidence" value="ECO:0007669"/>
    <property type="project" value="UniProtKB-SubCell"/>
</dbReference>
<keyword evidence="3 9" id="KW-1134">Transmembrane beta strand</keyword>
<comment type="subcellular location">
    <subcellularLocation>
        <location evidence="1 9">Cell outer membrane</location>
        <topology evidence="1 9">Multi-pass membrane protein</topology>
    </subcellularLocation>
</comment>
<comment type="similarity">
    <text evidence="9 11">Belongs to the TonB-dependent receptor family.</text>
</comment>
<dbReference type="EMBL" id="VSSS01000011">
    <property type="protein sequence ID" value="TYL98707.1"/>
    <property type="molecule type" value="Genomic_DNA"/>
</dbReference>
<evidence type="ECO:0000256" key="6">
    <source>
        <dbReference type="ARBA" id="ARBA00023077"/>
    </source>
</evidence>
<dbReference type="RefSeq" id="WP_148771185.1">
    <property type="nucleotide sequence ID" value="NZ_VSSS01000011.1"/>
</dbReference>
<gene>
    <name evidence="15" type="ORF">FXB40_04950</name>
</gene>
<keyword evidence="15" id="KW-0675">Receptor</keyword>
<keyword evidence="8 9" id="KW-0998">Cell outer membrane</keyword>
<dbReference type="GO" id="GO:0044718">
    <property type="term" value="P:siderophore transmembrane transport"/>
    <property type="evidence" value="ECO:0007669"/>
    <property type="project" value="TreeGrafter"/>
</dbReference>
<dbReference type="InterPro" id="IPR036942">
    <property type="entry name" value="Beta-barrel_TonB_sf"/>
</dbReference>
<evidence type="ECO:0000259" key="13">
    <source>
        <dbReference type="Pfam" id="PF00593"/>
    </source>
</evidence>
<dbReference type="InterPro" id="IPR037066">
    <property type="entry name" value="Plug_dom_sf"/>
</dbReference>
<name>A0A5D3KLC6_9BRAD</name>
<evidence type="ECO:0000256" key="9">
    <source>
        <dbReference type="PROSITE-ProRule" id="PRU01360"/>
    </source>
</evidence>
<keyword evidence="4 9" id="KW-0812">Transmembrane</keyword>
<keyword evidence="5 12" id="KW-0732">Signal</keyword>